<keyword evidence="1" id="KW-0472">Membrane</keyword>
<keyword evidence="1" id="KW-0812">Transmembrane</keyword>
<evidence type="ECO:0000313" key="4">
    <source>
        <dbReference type="Proteomes" id="UP000000483"/>
    </source>
</evidence>
<sequence length="330" mass="35977">MRRKTPKNLLCFVVVAALFCLSTALAGASELTLHKEGTVLPGPNYDWWYGCSATSAGMMMGYYDRSGYGGLFYSNLVPGGVAEANTFPKLPAPNYNWGYLVNNSIASWGHVTDFYRFSNGTPDYYTGGGGGGGAYLNSGDDQAATHSFNCLADFMGTSQDAYNNVNGSTTFYFFTNGAKLYPYQLYAAGPDFYNSDGMYGMAEYFYYAGYGNNPSTDNKFFSQYIDAKISGGFTLAEYQAAIDAGQVVMIHVEGHSMFGYGYIPGTNTIYIHDTWADGDHTMTWGGYYSGLLHYGVTCFEPTGGAVPLPGAVLLMGSGLFRLLIWRRRNS</sequence>
<protein>
    <recommendedName>
        <fullName evidence="5">Peptidase C39-like domain-containing protein</fullName>
    </recommendedName>
</protein>
<dbReference type="OrthoDB" id="5432800at2"/>
<dbReference type="EMBL" id="CP002629">
    <property type="protein sequence ID" value="AEB08691.1"/>
    <property type="molecule type" value="Genomic_DNA"/>
</dbReference>
<feature type="transmembrane region" description="Helical" evidence="1">
    <location>
        <begin position="306"/>
        <end position="324"/>
    </location>
</feature>
<evidence type="ECO:0000256" key="1">
    <source>
        <dbReference type="SAM" id="Phobius"/>
    </source>
</evidence>
<evidence type="ECO:0008006" key="5">
    <source>
        <dbReference type="Google" id="ProtNLM"/>
    </source>
</evidence>
<evidence type="ECO:0000256" key="2">
    <source>
        <dbReference type="SAM" id="SignalP"/>
    </source>
</evidence>
<dbReference type="KEGG" id="dao:Desac_0812"/>
<name>F2NGS0_DESAR</name>
<reference evidence="4" key="2">
    <citation type="submission" date="2011-03" db="EMBL/GenBank/DDBJ databases">
        <title>The complete genome of Desulfobacca acetoxidans DSM 11109.</title>
        <authorList>
            <consortium name="US DOE Joint Genome Institute (JGI-PGF)"/>
            <person name="Lucas S."/>
            <person name="Copeland A."/>
            <person name="Lapidus A."/>
            <person name="Bruce D."/>
            <person name="Goodwin L."/>
            <person name="Pitluck S."/>
            <person name="Peters L."/>
            <person name="Kyrpides N."/>
            <person name="Mavromatis K."/>
            <person name="Ivanova N."/>
            <person name="Ovchinnikova G."/>
            <person name="Teshima H."/>
            <person name="Detter J.C."/>
            <person name="Han C."/>
            <person name="Land M."/>
            <person name="Hauser L."/>
            <person name="Markowitz V."/>
            <person name="Cheng J.-F."/>
            <person name="Hugenholtz P."/>
            <person name="Woyke T."/>
            <person name="Wu D."/>
            <person name="Spring S."/>
            <person name="Schueler E."/>
            <person name="Brambilla E."/>
            <person name="Klenk H.-P."/>
            <person name="Eisen J.A."/>
        </authorList>
    </citation>
    <scope>NUCLEOTIDE SEQUENCE [LARGE SCALE GENOMIC DNA]</scope>
    <source>
        <strain evidence="4">ATCC 700848 / DSM 11109 / ASRB2</strain>
    </source>
</reference>
<keyword evidence="4" id="KW-1185">Reference proteome</keyword>
<dbReference type="AlphaFoldDB" id="F2NGS0"/>
<dbReference type="RefSeq" id="WP_013705804.1">
    <property type="nucleotide sequence ID" value="NC_015388.1"/>
</dbReference>
<keyword evidence="1" id="KW-1133">Transmembrane helix</keyword>
<dbReference type="Proteomes" id="UP000000483">
    <property type="component" value="Chromosome"/>
</dbReference>
<feature type="signal peptide" evidence="2">
    <location>
        <begin position="1"/>
        <end position="26"/>
    </location>
</feature>
<accession>F2NGS0</accession>
<proteinExistence type="predicted"/>
<reference evidence="3 4" key="1">
    <citation type="journal article" date="2011" name="Stand. Genomic Sci.">
        <title>Complete genome sequence of the acetate-degrading sulfate reducer Desulfobacca acetoxidans type strain (ASRB2).</title>
        <authorList>
            <person name="Goker M."/>
            <person name="Teshima H."/>
            <person name="Lapidus A."/>
            <person name="Nolan M."/>
            <person name="Lucas S."/>
            <person name="Hammon N."/>
            <person name="Deshpande S."/>
            <person name="Cheng J.F."/>
            <person name="Tapia R."/>
            <person name="Han C."/>
            <person name="Goodwin L."/>
            <person name="Pitluck S."/>
            <person name="Huntemann M."/>
            <person name="Liolios K."/>
            <person name="Ivanova N."/>
            <person name="Pagani I."/>
            <person name="Mavromatis K."/>
            <person name="Ovchinikova G."/>
            <person name="Pati A."/>
            <person name="Chen A."/>
            <person name="Palaniappan K."/>
            <person name="Land M."/>
            <person name="Hauser L."/>
            <person name="Brambilla E.M."/>
            <person name="Rohde M."/>
            <person name="Spring S."/>
            <person name="Detter J.C."/>
            <person name="Woyke T."/>
            <person name="Bristow J."/>
            <person name="Eisen J.A."/>
            <person name="Markowitz V."/>
            <person name="Hugenholtz P."/>
            <person name="Kyrpides N.C."/>
            <person name="Klenk H.P."/>
        </authorList>
    </citation>
    <scope>NUCLEOTIDE SEQUENCE [LARGE SCALE GENOMIC DNA]</scope>
    <source>
        <strain evidence="4">ATCC 700848 / DSM 11109 / ASRB2</strain>
    </source>
</reference>
<feature type="chain" id="PRO_5003282631" description="Peptidase C39-like domain-containing protein" evidence="2">
    <location>
        <begin position="27"/>
        <end position="330"/>
    </location>
</feature>
<dbReference type="STRING" id="880072.Desac_0812"/>
<gene>
    <name evidence="3" type="ordered locus">Desac_0812</name>
</gene>
<dbReference type="HOGENOM" id="CLU_841254_0_0_7"/>
<organism evidence="3 4">
    <name type="scientific">Desulfobacca acetoxidans (strain ATCC 700848 / DSM 11109 / ASRB2)</name>
    <dbReference type="NCBI Taxonomy" id="880072"/>
    <lineage>
        <taxon>Bacteria</taxon>
        <taxon>Pseudomonadati</taxon>
        <taxon>Thermodesulfobacteriota</taxon>
        <taxon>Desulfobaccia</taxon>
        <taxon>Desulfobaccales</taxon>
        <taxon>Desulfobaccaceae</taxon>
        <taxon>Desulfobacca</taxon>
    </lineage>
</organism>
<evidence type="ECO:0000313" key="3">
    <source>
        <dbReference type="EMBL" id="AEB08691.1"/>
    </source>
</evidence>
<keyword evidence="2" id="KW-0732">Signal</keyword>